<dbReference type="VEuPathDB" id="FungiDB:BCV72DRAFT_201802"/>
<reference evidence="1" key="1">
    <citation type="journal article" date="2016" name="Proc. Natl. Acad. Sci. U.S.A.">
        <title>Lipid metabolic changes in an early divergent fungus govern the establishment of a mutualistic symbiosis with endobacteria.</title>
        <authorList>
            <person name="Lastovetsky O.A."/>
            <person name="Gaspar M.L."/>
            <person name="Mondo S.J."/>
            <person name="LaButti K.M."/>
            <person name="Sandor L."/>
            <person name="Grigoriev I.V."/>
            <person name="Henry S.A."/>
            <person name="Pawlowska T.E."/>
        </authorList>
    </citation>
    <scope>NUCLEOTIDE SEQUENCE [LARGE SCALE GENOMIC DNA]</scope>
    <source>
        <strain evidence="1">ATCC 52814</strain>
    </source>
</reference>
<dbReference type="EMBL" id="KV921877">
    <property type="protein sequence ID" value="ORE09311.1"/>
    <property type="molecule type" value="Genomic_DNA"/>
</dbReference>
<organism evidence="1">
    <name type="scientific">Rhizopus microsporus var. microsporus</name>
    <dbReference type="NCBI Taxonomy" id="86635"/>
    <lineage>
        <taxon>Eukaryota</taxon>
        <taxon>Fungi</taxon>
        <taxon>Fungi incertae sedis</taxon>
        <taxon>Mucoromycota</taxon>
        <taxon>Mucoromycotina</taxon>
        <taxon>Mucoromycetes</taxon>
        <taxon>Mucorales</taxon>
        <taxon>Mucorineae</taxon>
        <taxon>Rhizopodaceae</taxon>
        <taxon>Rhizopus</taxon>
    </lineage>
</organism>
<sequence length="85" mass="9502">KAGIHQIVTAIHKLIETTSLQVRAGTKIYVQLQYLSTFTDQGIFTNIIEQAEQFAAFGFGSAKFQDQEVQEVAIKPSIYNQVLNI</sequence>
<dbReference type="AlphaFoldDB" id="A0A1X0RBL1"/>
<evidence type="ECO:0000313" key="1">
    <source>
        <dbReference type="EMBL" id="ORE09311.1"/>
    </source>
</evidence>
<protein>
    <submittedName>
        <fullName evidence="1">Uncharacterized protein</fullName>
    </submittedName>
</protein>
<accession>A0A1X0RBL1</accession>
<name>A0A1X0RBL1_RHIZD</name>
<dbReference type="Proteomes" id="UP000242414">
    <property type="component" value="Unassembled WGS sequence"/>
</dbReference>
<gene>
    <name evidence="1" type="ORF">BCV72DRAFT_201802</name>
</gene>
<feature type="non-terminal residue" evidence="1">
    <location>
        <position position="1"/>
    </location>
</feature>
<proteinExistence type="predicted"/>